<keyword evidence="3" id="KW-1185">Reference proteome</keyword>
<sequence length="198" mass="22226">MDHELDEQLPLHEADTLYHTLYLEYLAEFSKKTPSSQTPIFTSSAICLPTSLEIPVHFSFSSAASLPDRGLLRNHVNIANAAFASLAVSFFIESANWQANPEKEQDDKVYIPFGTLADVSAKALIQTLARWLNLDGVKGPWTTHQRAHVFATYFSLRDPPPRDGTHRSAHSVSSYERIARRPSARRSFVNRRGSTTLQ</sequence>
<feature type="region of interest" description="Disordered" evidence="1">
    <location>
        <begin position="161"/>
        <end position="198"/>
    </location>
</feature>
<evidence type="ECO:0000313" key="2">
    <source>
        <dbReference type="EMBL" id="KAK0754485.1"/>
    </source>
</evidence>
<dbReference type="EMBL" id="JAUKUD010000001">
    <property type="protein sequence ID" value="KAK0754485.1"/>
    <property type="molecule type" value="Genomic_DNA"/>
</dbReference>
<name>A0AA40KD38_9PEZI</name>
<protein>
    <submittedName>
        <fullName evidence="2">Uncharacterized protein</fullName>
    </submittedName>
</protein>
<comment type="caution">
    <text evidence="2">The sequence shown here is derived from an EMBL/GenBank/DDBJ whole genome shotgun (WGS) entry which is preliminary data.</text>
</comment>
<evidence type="ECO:0000313" key="3">
    <source>
        <dbReference type="Proteomes" id="UP001172155"/>
    </source>
</evidence>
<accession>A0AA40KD38</accession>
<evidence type="ECO:0000256" key="1">
    <source>
        <dbReference type="SAM" id="MobiDB-lite"/>
    </source>
</evidence>
<reference evidence="2" key="1">
    <citation type="submission" date="2023-06" db="EMBL/GenBank/DDBJ databases">
        <title>Genome-scale phylogeny and comparative genomics of the fungal order Sordariales.</title>
        <authorList>
            <consortium name="Lawrence Berkeley National Laboratory"/>
            <person name="Hensen N."/>
            <person name="Bonometti L."/>
            <person name="Westerberg I."/>
            <person name="Brannstrom I.O."/>
            <person name="Guillou S."/>
            <person name="Cros-Aarteil S."/>
            <person name="Calhoun S."/>
            <person name="Haridas S."/>
            <person name="Kuo A."/>
            <person name="Mondo S."/>
            <person name="Pangilinan J."/>
            <person name="Riley R."/>
            <person name="LaButti K."/>
            <person name="Andreopoulos B."/>
            <person name="Lipzen A."/>
            <person name="Chen C."/>
            <person name="Yanf M."/>
            <person name="Daum C."/>
            <person name="Ng V."/>
            <person name="Clum A."/>
            <person name="Steindorff A."/>
            <person name="Ohm R."/>
            <person name="Martin F."/>
            <person name="Silar P."/>
            <person name="Natvig D."/>
            <person name="Lalanne C."/>
            <person name="Gautier V."/>
            <person name="Ament-velasquez S.L."/>
            <person name="Kruys A."/>
            <person name="Hutchinson M.I."/>
            <person name="Powell A.J."/>
            <person name="Barry K."/>
            <person name="Miller A.N."/>
            <person name="Grigoriev I.V."/>
            <person name="Debuchy R."/>
            <person name="Gladieux P."/>
            <person name="Thoren M.H."/>
            <person name="Johannesson H."/>
        </authorList>
    </citation>
    <scope>NUCLEOTIDE SEQUENCE</scope>
    <source>
        <strain evidence="2">SMH3187-1</strain>
    </source>
</reference>
<gene>
    <name evidence="2" type="ORF">B0T18DRAFT_386351</name>
</gene>
<dbReference type="Proteomes" id="UP001172155">
    <property type="component" value="Unassembled WGS sequence"/>
</dbReference>
<organism evidence="2 3">
    <name type="scientific">Schizothecium vesticola</name>
    <dbReference type="NCBI Taxonomy" id="314040"/>
    <lineage>
        <taxon>Eukaryota</taxon>
        <taxon>Fungi</taxon>
        <taxon>Dikarya</taxon>
        <taxon>Ascomycota</taxon>
        <taxon>Pezizomycotina</taxon>
        <taxon>Sordariomycetes</taxon>
        <taxon>Sordariomycetidae</taxon>
        <taxon>Sordariales</taxon>
        <taxon>Schizotheciaceae</taxon>
        <taxon>Schizothecium</taxon>
    </lineage>
</organism>
<proteinExistence type="predicted"/>
<dbReference type="AlphaFoldDB" id="A0AA40KD38"/>